<gene>
    <name evidence="1" type="ORF">N1F79_11420</name>
</gene>
<dbReference type="EMBL" id="JAODOP010000004">
    <property type="protein sequence ID" value="MEF3833743.1"/>
    <property type="molecule type" value="Genomic_DNA"/>
</dbReference>
<organism evidence="1 2">
    <name type="scientific">Flavivirga spongiicola</name>
    <dbReference type="NCBI Taxonomy" id="421621"/>
    <lineage>
        <taxon>Bacteria</taxon>
        <taxon>Pseudomonadati</taxon>
        <taxon>Bacteroidota</taxon>
        <taxon>Flavobacteriia</taxon>
        <taxon>Flavobacteriales</taxon>
        <taxon>Flavobacteriaceae</taxon>
        <taxon>Flavivirga</taxon>
    </lineage>
</organism>
<proteinExistence type="predicted"/>
<dbReference type="PROSITE" id="PS51257">
    <property type="entry name" value="PROKAR_LIPOPROTEIN"/>
    <property type="match status" value="1"/>
</dbReference>
<evidence type="ECO:0000313" key="2">
    <source>
        <dbReference type="Proteomes" id="UP001337305"/>
    </source>
</evidence>
<accession>A0ABU7XT95</accession>
<sequence length="60" mass="6764">MTITKLQRLTSFCRIIIFTTITVLLFSCSDDNENENNLNQSTSKLYAIEGVGSHLKIVEV</sequence>
<keyword evidence="2" id="KW-1185">Reference proteome</keyword>
<protein>
    <submittedName>
        <fullName evidence="1">Uncharacterized protein</fullName>
    </submittedName>
</protein>
<reference evidence="1 2" key="1">
    <citation type="submission" date="2022-09" db="EMBL/GenBank/DDBJ databases">
        <title>Genome sequencing of Flavivirga sp. MEBiC05379.</title>
        <authorList>
            <person name="Oh H.-M."/>
            <person name="Kwon K.K."/>
            <person name="Park M.J."/>
            <person name="Yang S.-H."/>
        </authorList>
    </citation>
    <scope>NUCLEOTIDE SEQUENCE [LARGE SCALE GENOMIC DNA]</scope>
    <source>
        <strain evidence="1 2">MEBiC05379</strain>
    </source>
</reference>
<comment type="caution">
    <text evidence="1">The sequence shown here is derived from an EMBL/GenBank/DDBJ whole genome shotgun (WGS) entry which is preliminary data.</text>
</comment>
<dbReference type="Proteomes" id="UP001337305">
    <property type="component" value="Unassembled WGS sequence"/>
</dbReference>
<name>A0ABU7XT95_9FLAO</name>
<evidence type="ECO:0000313" key="1">
    <source>
        <dbReference type="EMBL" id="MEF3833743.1"/>
    </source>
</evidence>
<dbReference type="RefSeq" id="WP_303306083.1">
    <property type="nucleotide sequence ID" value="NZ_JAODOP010000004.1"/>
</dbReference>